<protein>
    <submittedName>
        <fullName evidence="1">Uncharacterized protein</fullName>
    </submittedName>
</protein>
<organism evidence="1">
    <name type="scientific">Arundo donax</name>
    <name type="common">Giant reed</name>
    <name type="synonym">Donax arundinaceus</name>
    <dbReference type="NCBI Taxonomy" id="35708"/>
    <lineage>
        <taxon>Eukaryota</taxon>
        <taxon>Viridiplantae</taxon>
        <taxon>Streptophyta</taxon>
        <taxon>Embryophyta</taxon>
        <taxon>Tracheophyta</taxon>
        <taxon>Spermatophyta</taxon>
        <taxon>Magnoliopsida</taxon>
        <taxon>Liliopsida</taxon>
        <taxon>Poales</taxon>
        <taxon>Poaceae</taxon>
        <taxon>PACMAD clade</taxon>
        <taxon>Arundinoideae</taxon>
        <taxon>Arundineae</taxon>
        <taxon>Arundo</taxon>
    </lineage>
</organism>
<reference evidence="1" key="2">
    <citation type="journal article" date="2015" name="Data Brief">
        <title>Shoot transcriptome of the giant reed, Arundo donax.</title>
        <authorList>
            <person name="Barrero R.A."/>
            <person name="Guerrero F.D."/>
            <person name="Moolhuijzen P."/>
            <person name="Goolsby J.A."/>
            <person name="Tidwell J."/>
            <person name="Bellgard S.E."/>
            <person name="Bellgard M.I."/>
        </authorList>
    </citation>
    <scope>NUCLEOTIDE SEQUENCE</scope>
    <source>
        <tissue evidence="1">Shoot tissue taken approximately 20 cm above the soil surface</tissue>
    </source>
</reference>
<dbReference type="EMBL" id="GBRH01231401">
    <property type="protein sequence ID" value="JAD66494.1"/>
    <property type="molecule type" value="Transcribed_RNA"/>
</dbReference>
<proteinExistence type="predicted"/>
<accession>A0A0A9BR61</accession>
<name>A0A0A9BR61_ARUDO</name>
<dbReference type="AlphaFoldDB" id="A0A0A9BR61"/>
<reference evidence="1" key="1">
    <citation type="submission" date="2014-09" db="EMBL/GenBank/DDBJ databases">
        <authorList>
            <person name="Magalhaes I.L.F."/>
            <person name="Oliveira U."/>
            <person name="Santos F.R."/>
            <person name="Vidigal T.H.D.A."/>
            <person name="Brescovit A.D."/>
            <person name="Santos A.J."/>
        </authorList>
    </citation>
    <scope>NUCLEOTIDE SEQUENCE</scope>
    <source>
        <tissue evidence="1">Shoot tissue taken approximately 20 cm above the soil surface</tissue>
    </source>
</reference>
<sequence length="55" mass="6473">MCLPVPVWDRIRPRRLESGPWLWACARGQIARRPRLFALTFSAPSTLSEYLQWCI</sequence>
<evidence type="ECO:0000313" key="1">
    <source>
        <dbReference type="EMBL" id="JAD66494.1"/>
    </source>
</evidence>